<dbReference type="Gene3D" id="3.90.550.10">
    <property type="entry name" value="Spore Coat Polysaccharide Biosynthesis Protein SpsA, Chain A"/>
    <property type="match status" value="1"/>
</dbReference>
<gene>
    <name evidence="7" type="primary">cofC</name>
    <name evidence="7" type="ORF">GCM10011584_33970</name>
</gene>
<organism evidence="7 8">
    <name type="scientific">Nocardioides phosphati</name>
    <dbReference type="NCBI Taxonomy" id="1867775"/>
    <lineage>
        <taxon>Bacteria</taxon>
        <taxon>Bacillati</taxon>
        <taxon>Actinomycetota</taxon>
        <taxon>Actinomycetes</taxon>
        <taxon>Propionibacteriales</taxon>
        <taxon>Nocardioidaceae</taxon>
        <taxon>Nocardioides</taxon>
    </lineage>
</organism>
<evidence type="ECO:0000313" key="8">
    <source>
        <dbReference type="Proteomes" id="UP000655410"/>
    </source>
</evidence>
<dbReference type="InterPro" id="IPR029044">
    <property type="entry name" value="Nucleotide-diphossugar_trans"/>
</dbReference>
<evidence type="ECO:0000256" key="1">
    <source>
        <dbReference type="ARBA" id="ARBA00022679"/>
    </source>
</evidence>
<dbReference type="PANTHER" id="PTHR40392">
    <property type="entry name" value="2-PHOSPHO-L-LACTATE GUANYLYLTRANSFERASE"/>
    <property type="match status" value="1"/>
</dbReference>
<feature type="compositionally biased region" description="Basic and acidic residues" evidence="5">
    <location>
        <begin position="180"/>
        <end position="197"/>
    </location>
</feature>
<keyword evidence="8" id="KW-1185">Reference proteome</keyword>
<dbReference type="EMBL" id="BMNI01000015">
    <property type="protein sequence ID" value="GGO93988.1"/>
    <property type="molecule type" value="Genomic_DNA"/>
</dbReference>
<feature type="domain" description="MobA-like NTP transferase" evidence="6">
    <location>
        <begin position="35"/>
        <end position="154"/>
    </location>
</feature>
<evidence type="ECO:0000256" key="3">
    <source>
        <dbReference type="ARBA" id="ARBA00022741"/>
    </source>
</evidence>
<dbReference type="Proteomes" id="UP000655410">
    <property type="component" value="Unassembled WGS sequence"/>
</dbReference>
<protein>
    <submittedName>
        <fullName evidence="7">2-phospho-L-lactate guanylyltransferase</fullName>
    </submittedName>
</protein>
<keyword evidence="3" id="KW-0547">Nucleotide-binding</keyword>
<proteinExistence type="predicted"/>
<accession>A0ABQ2NF74</accession>
<dbReference type="GO" id="GO:0016779">
    <property type="term" value="F:nucleotidyltransferase activity"/>
    <property type="evidence" value="ECO:0007669"/>
    <property type="project" value="UniProtKB-KW"/>
</dbReference>
<dbReference type="RefSeq" id="WP_188785246.1">
    <property type="nucleotide sequence ID" value="NZ_BMNI01000015.1"/>
</dbReference>
<dbReference type="NCBIfam" id="TIGR03552">
    <property type="entry name" value="F420_cofC"/>
    <property type="match status" value="1"/>
</dbReference>
<keyword evidence="4" id="KW-0342">GTP-binding</keyword>
<evidence type="ECO:0000313" key="7">
    <source>
        <dbReference type="EMBL" id="GGO93988.1"/>
    </source>
</evidence>
<evidence type="ECO:0000256" key="2">
    <source>
        <dbReference type="ARBA" id="ARBA00022695"/>
    </source>
</evidence>
<evidence type="ECO:0000256" key="4">
    <source>
        <dbReference type="ARBA" id="ARBA00023134"/>
    </source>
</evidence>
<evidence type="ECO:0000256" key="5">
    <source>
        <dbReference type="SAM" id="MobiDB-lite"/>
    </source>
</evidence>
<feature type="region of interest" description="Disordered" evidence="5">
    <location>
        <begin position="180"/>
        <end position="206"/>
    </location>
</feature>
<dbReference type="InterPro" id="IPR025877">
    <property type="entry name" value="MobA-like_NTP_Trfase"/>
</dbReference>
<dbReference type="InterPro" id="IPR002835">
    <property type="entry name" value="CofC"/>
</dbReference>
<keyword evidence="1" id="KW-0808">Transferase</keyword>
<evidence type="ECO:0000259" key="6">
    <source>
        <dbReference type="Pfam" id="PF12804"/>
    </source>
</evidence>
<reference evidence="8" key="1">
    <citation type="journal article" date="2019" name="Int. J. Syst. Evol. Microbiol.">
        <title>The Global Catalogue of Microorganisms (GCM) 10K type strain sequencing project: providing services to taxonomists for standard genome sequencing and annotation.</title>
        <authorList>
            <consortium name="The Broad Institute Genomics Platform"/>
            <consortium name="The Broad Institute Genome Sequencing Center for Infectious Disease"/>
            <person name="Wu L."/>
            <person name="Ma J."/>
        </authorList>
    </citation>
    <scope>NUCLEOTIDE SEQUENCE [LARGE SCALE GENOMIC DNA]</scope>
    <source>
        <strain evidence="8">CGMCC 4.7371</strain>
    </source>
</reference>
<comment type="caution">
    <text evidence="7">The sequence shown here is derived from an EMBL/GenBank/DDBJ whole genome shotgun (WGS) entry which is preliminary data.</text>
</comment>
<dbReference type="SUPFAM" id="SSF53448">
    <property type="entry name" value="Nucleotide-diphospho-sugar transferases"/>
    <property type="match status" value="1"/>
</dbReference>
<dbReference type="PANTHER" id="PTHR40392:SF1">
    <property type="entry name" value="2-PHOSPHO-L-LACTATE GUANYLYLTRANSFERASE"/>
    <property type="match status" value="1"/>
</dbReference>
<dbReference type="Pfam" id="PF12804">
    <property type="entry name" value="NTP_transf_3"/>
    <property type="match status" value="1"/>
</dbReference>
<keyword evidence="2 7" id="KW-0548">Nucleotidyltransferase</keyword>
<name>A0ABQ2NF74_9ACTN</name>
<sequence>MTAPGVVLVIPVKRLEAAKSRLEVEPAVRRMIALSLAEHTVRTAVATPQVIRVVVVTRDRTVRRLVRFLGADVCRERRRGGLNAAARRGRRAARRRVPGADVGILVSDLPALTSADLAEVVERYRRDRNPLVVPDHEGTGTTLLLHPGDRWPPVLFGPESLRRHVCVGYRAVTDAPSGVRRDLDRLADQVPTDRDESTTAPEIHGS</sequence>